<keyword evidence="1" id="KW-0472">Membrane</keyword>
<evidence type="ECO:0000313" key="2">
    <source>
        <dbReference type="EMBL" id="UNK46652.1"/>
    </source>
</evidence>
<accession>A0ABY3WEA5</accession>
<feature type="transmembrane region" description="Helical" evidence="1">
    <location>
        <begin position="7"/>
        <end position="23"/>
    </location>
</feature>
<keyword evidence="3" id="KW-1185">Reference proteome</keyword>
<protein>
    <submittedName>
        <fullName evidence="2">Uncharacterized protein</fullName>
    </submittedName>
</protein>
<sequence length="123" mass="13062">MRGTGGITALMFGIILAIAVLHLSGHEDWAGYGIQGLLILAVVVTVVRSIRGRKHTVARPMADSGSAVNDLYLGTVYSGPRIVAPPQAKQVELVIDDGERREFLKALDDADPRSEGGKTGELP</sequence>
<reference evidence="2 3" key="1">
    <citation type="submission" date="2022-03" db="EMBL/GenBank/DDBJ databases">
        <title>Isotopic signatures of nitrous oxide derived from detoxification processes.</title>
        <authorList>
            <person name="Behrendt U."/>
            <person name="Buchen C."/>
            <person name="Well R."/>
            <person name="Ulrich A."/>
            <person name="Rohe L."/>
            <person name="Kolb S."/>
            <person name="Schloter M."/>
            <person name="Horn M.A."/>
            <person name="Augustin J."/>
        </authorList>
    </citation>
    <scope>NUCLEOTIDE SEQUENCE [LARGE SCALE GENOMIC DNA]</scope>
    <source>
        <strain evidence="2 3">S4-C24</strain>
    </source>
</reference>
<keyword evidence="1" id="KW-1133">Transmembrane helix</keyword>
<proteinExistence type="predicted"/>
<feature type="transmembrane region" description="Helical" evidence="1">
    <location>
        <begin position="29"/>
        <end position="50"/>
    </location>
</feature>
<name>A0ABY3WEA5_9MICC</name>
<dbReference type="Proteomes" id="UP000829069">
    <property type="component" value="Chromosome"/>
</dbReference>
<dbReference type="EMBL" id="CP093326">
    <property type="protein sequence ID" value="UNK46652.1"/>
    <property type="molecule type" value="Genomic_DNA"/>
</dbReference>
<organism evidence="2 3">
    <name type="scientific">Arthrobacter sulfonylureivorans</name>
    <dbReference type="NCBI Taxonomy" id="2486855"/>
    <lineage>
        <taxon>Bacteria</taxon>
        <taxon>Bacillati</taxon>
        <taxon>Actinomycetota</taxon>
        <taxon>Actinomycetes</taxon>
        <taxon>Micrococcales</taxon>
        <taxon>Micrococcaceae</taxon>
        <taxon>Arthrobacter</taxon>
    </lineage>
</organism>
<keyword evidence="1" id="KW-0812">Transmembrane</keyword>
<dbReference type="RefSeq" id="WP_241914615.1">
    <property type="nucleotide sequence ID" value="NZ_CP093326.1"/>
</dbReference>
<evidence type="ECO:0000256" key="1">
    <source>
        <dbReference type="SAM" id="Phobius"/>
    </source>
</evidence>
<gene>
    <name evidence="2" type="ORF">MNQ99_04650</name>
</gene>
<evidence type="ECO:0000313" key="3">
    <source>
        <dbReference type="Proteomes" id="UP000829069"/>
    </source>
</evidence>